<sequence>MNRSKILLSRNSRLYIIQQNGPILESEIENEYMFNSIGMSNMTYSYNNSKVFIGNIAYLSIFYELGVHLYRFNLSDGSMIKLSVFQKVAQLP</sequence>
<accession>A0AAU9J046</accession>
<organism evidence="1 2">
    <name type="scientific">Blepharisma stoltei</name>
    <dbReference type="NCBI Taxonomy" id="1481888"/>
    <lineage>
        <taxon>Eukaryota</taxon>
        <taxon>Sar</taxon>
        <taxon>Alveolata</taxon>
        <taxon>Ciliophora</taxon>
        <taxon>Postciliodesmatophora</taxon>
        <taxon>Heterotrichea</taxon>
        <taxon>Heterotrichida</taxon>
        <taxon>Blepharismidae</taxon>
        <taxon>Blepharisma</taxon>
    </lineage>
</organism>
<protein>
    <submittedName>
        <fullName evidence="1">Uncharacterized protein</fullName>
    </submittedName>
</protein>
<evidence type="ECO:0000313" key="2">
    <source>
        <dbReference type="Proteomes" id="UP001162131"/>
    </source>
</evidence>
<dbReference type="EMBL" id="CAJZBQ010000013">
    <property type="protein sequence ID" value="CAG9315146.1"/>
    <property type="molecule type" value="Genomic_DNA"/>
</dbReference>
<keyword evidence="2" id="KW-1185">Reference proteome</keyword>
<dbReference type="AlphaFoldDB" id="A0AAU9J046"/>
<evidence type="ECO:0000313" key="1">
    <source>
        <dbReference type="EMBL" id="CAG9315146.1"/>
    </source>
</evidence>
<proteinExistence type="predicted"/>
<dbReference type="Proteomes" id="UP001162131">
    <property type="component" value="Unassembled WGS sequence"/>
</dbReference>
<reference evidence="1" key="1">
    <citation type="submission" date="2021-09" db="EMBL/GenBank/DDBJ databases">
        <authorList>
            <consortium name="AG Swart"/>
            <person name="Singh M."/>
            <person name="Singh A."/>
            <person name="Seah K."/>
            <person name="Emmerich C."/>
        </authorList>
    </citation>
    <scope>NUCLEOTIDE SEQUENCE</scope>
    <source>
        <strain evidence="1">ATCC30299</strain>
    </source>
</reference>
<comment type="caution">
    <text evidence="1">The sequence shown here is derived from an EMBL/GenBank/DDBJ whole genome shotgun (WGS) entry which is preliminary data.</text>
</comment>
<name>A0AAU9J046_9CILI</name>
<gene>
    <name evidence="1" type="ORF">BSTOLATCC_MIC12920</name>
</gene>